<dbReference type="STRING" id="1884381.SAMN05518846_110156"/>
<dbReference type="InterPro" id="IPR007867">
    <property type="entry name" value="GMC_OxRtase_C"/>
</dbReference>
<evidence type="ECO:0000256" key="1">
    <source>
        <dbReference type="ARBA" id="ARBA00010790"/>
    </source>
</evidence>
<proteinExistence type="inferred from homology"/>
<gene>
    <name evidence="8" type="ORF">SAMN05518846_110156</name>
</gene>
<evidence type="ECO:0000313" key="8">
    <source>
        <dbReference type="EMBL" id="SFK24948.1"/>
    </source>
</evidence>
<dbReference type="GO" id="GO:0050660">
    <property type="term" value="F:flavin adenine dinucleotide binding"/>
    <property type="evidence" value="ECO:0007669"/>
    <property type="project" value="InterPro"/>
</dbReference>
<dbReference type="Pfam" id="PF05199">
    <property type="entry name" value="GMC_oxred_C"/>
    <property type="match status" value="1"/>
</dbReference>
<dbReference type="InterPro" id="IPR000172">
    <property type="entry name" value="GMC_OxRdtase_N"/>
</dbReference>
<evidence type="ECO:0000256" key="3">
    <source>
        <dbReference type="ARBA" id="ARBA00022827"/>
    </source>
</evidence>
<keyword evidence="3" id="KW-0274">FAD</keyword>
<protein>
    <submittedName>
        <fullName evidence="8">Choline dehydrogenase</fullName>
    </submittedName>
</protein>
<keyword evidence="4" id="KW-0560">Oxidoreductase</keyword>
<dbReference type="PANTHER" id="PTHR46056:SF12">
    <property type="entry name" value="LONG-CHAIN-ALCOHOL OXIDASE"/>
    <property type="match status" value="1"/>
</dbReference>
<evidence type="ECO:0000313" key="9">
    <source>
        <dbReference type="Proteomes" id="UP000198915"/>
    </source>
</evidence>
<accession>A0A1I3XZF2</accession>
<dbReference type="InterPro" id="IPR006076">
    <property type="entry name" value="FAD-dep_OxRdtase"/>
</dbReference>
<sequence length="546" mass="59544">MASDDRVMHHSDHYDGYRSSSLDNRKYGEECDVCIVGAGAAGGVLAHELAKAGLRVVVIEAGPFWDPQSDFASDELSMRRLAWQETRLVTGKDPLRLGHNNSGRGVGGGTVHFTGVFLRFHESDFKTKSVDGVGEDWPITYQDLAPYYDKIEREIAVSGPSYFPWGAFQGPYPYPVREPISANSQLFREACEKLGYESVVAPLAILSAPFDGRPPCINRGFCNQGCMPNAKYSGLVHHIPKAIAEGAEVLSDCMVTEILMAGDRVSGVLFNHDGLTHRQMARVVILAGFVIETPRLLLNSATSRFPNGLANSSGWVGKAIMPHSSHDVYGRLPEEVRLYKGTPVLALTQHFYETDRDRGFARGYTLNAHGARPVGMAGAIAAEREDGSFLWGKQLRETMLDYNMYARVTLVGEVLPHPGNAVTLSGEKDEYGMPIPKVTFSYQENDRLLYQHAIGQMKQIVEAMGGTPEHVVSDTAHLMGGCRMGNDPASSVVNEFGQAHDISNLFIAGASTFVTSGASNPTNTVMALAARTADKLIEAMKRQDLS</sequence>
<evidence type="ECO:0000256" key="4">
    <source>
        <dbReference type="ARBA" id="ARBA00023002"/>
    </source>
</evidence>
<dbReference type="GO" id="GO:0016614">
    <property type="term" value="F:oxidoreductase activity, acting on CH-OH group of donors"/>
    <property type="evidence" value="ECO:0007669"/>
    <property type="project" value="InterPro"/>
</dbReference>
<organism evidence="8 9">
    <name type="scientific">Brevibacillus centrosporus</name>
    <dbReference type="NCBI Taxonomy" id="54910"/>
    <lineage>
        <taxon>Bacteria</taxon>
        <taxon>Bacillati</taxon>
        <taxon>Bacillota</taxon>
        <taxon>Bacilli</taxon>
        <taxon>Bacillales</taxon>
        <taxon>Paenibacillaceae</taxon>
        <taxon>Brevibacillus</taxon>
    </lineage>
</organism>
<dbReference type="EMBL" id="FORT01000010">
    <property type="protein sequence ID" value="SFK24948.1"/>
    <property type="molecule type" value="Genomic_DNA"/>
</dbReference>
<evidence type="ECO:0000256" key="2">
    <source>
        <dbReference type="ARBA" id="ARBA00022630"/>
    </source>
</evidence>
<feature type="domain" description="Glucose-methanol-choline oxidoreductase N-terminal" evidence="5">
    <location>
        <begin position="102"/>
        <end position="318"/>
    </location>
</feature>
<dbReference type="InterPro" id="IPR036188">
    <property type="entry name" value="FAD/NAD-bd_sf"/>
</dbReference>
<feature type="domain" description="FAD dependent oxidoreductase" evidence="6">
    <location>
        <begin position="32"/>
        <end position="64"/>
    </location>
</feature>
<dbReference type="PANTHER" id="PTHR46056">
    <property type="entry name" value="LONG-CHAIN-ALCOHOL OXIDASE"/>
    <property type="match status" value="1"/>
</dbReference>
<keyword evidence="9" id="KW-1185">Reference proteome</keyword>
<evidence type="ECO:0000259" key="6">
    <source>
        <dbReference type="Pfam" id="PF01266"/>
    </source>
</evidence>
<dbReference type="SUPFAM" id="SSF51905">
    <property type="entry name" value="FAD/NAD(P)-binding domain"/>
    <property type="match status" value="1"/>
</dbReference>
<dbReference type="Pfam" id="PF01266">
    <property type="entry name" value="DAO"/>
    <property type="match status" value="1"/>
</dbReference>
<dbReference type="Gene3D" id="3.50.50.60">
    <property type="entry name" value="FAD/NAD(P)-binding domain"/>
    <property type="match status" value="2"/>
</dbReference>
<name>A0A1I3XZF2_9BACL</name>
<keyword evidence="2" id="KW-0285">Flavoprotein</keyword>
<dbReference type="AlphaFoldDB" id="A0A1I3XZF2"/>
<feature type="domain" description="Glucose-methanol-choline oxidoreductase C-terminal" evidence="7">
    <location>
        <begin position="416"/>
        <end position="529"/>
    </location>
</feature>
<dbReference type="SUPFAM" id="SSF54373">
    <property type="entry name" value="FAD-linked reductases, C-terminal domain"/>
    <property type="match status" value="1"/>
</dbReference>
<reference evidence="9" key="1">
    <citation type="submission" date="2016-10" db="EMBL/GenBank/DDBJ databases">
        <authorList>
            <person name="Varghese N."/>
            <person name="Submissions S."/>
        </authorList>
    </citation>
    <scope>NUCLEOTIDE SEQUENCE [LARGE SCALE GENOMIC DNA]</scope>
    <source>
        <strain evidence="9">OK042</strain>
    </source>
</reference>
<dbReference type="Pfam" id="PF00732">
    <property type="entry name" value="GMC_oxred_N"/>
    <property type="match status" value="1"/>
</dbReference>
<comment type="similarity">
    <text evidence="1">Belongs to the GMC oxidoreductase family.</text>
</comment>
<evidence type="ECO:0000259" key="7">
    <source>
        <dbReference type="Pfam" id="PF05199"/>
    </source>
</evidence>
<evidence type="ECO:0000259" key="5">
    <source>
        <dbReference type="Pfam" id="PF00732"/>
    </source>
</evidence>
<dbReference type="Proteomes" id="UP000198915">
    <property type="component" value="Unassembled WGS sequence"/>
</dbReference>